<organism evidence="15 16">
    <name type="scientific">Candida glabrata</name>
    <name type="common">Yeast</name>
    <name type="synonym">Torulopsis glabrata</name>
    <dbReference type="NCBI Taxonomy" id="5478"/>
    <lineage>
        <taxon>Eukaryota</taxon>
        <taxon>Fungi</taxon>
        <taxon>Dikarya</taxon>
        <taxon>Ascomycota</taxon>
        <taxon>Saccharomycotina</taxon>
        <taxon>Saccharomycetes</taxon>
        <taxon>Saccharomycetales</taxon>
        <taxon>Saccharomycetaceae</taxon>
        <taxon>Nakaseomyces</taxon>
    </lineage>
</organism>
<evidence type="ECO:0000256" key="6">
    <source>
        <dbReference type="ARBA" id="ARBA00022753"/>
    </source>
</evidence>
<dbReference type="Gene3D" id="1.25.40.90">
    <property type="match status" value="1"/>
</dbReference>
<comment type="caution">
    <text evidence="15">The sequence shown here is derived from an EMBL/GenBank/DDBJ whole genome shotgun (WGS) entry which is preliminary data.</text>
</comment>
<dbReference type="VEuPathDB" id="FungiDB:CAGL0I05830g"/>
<dbReference type="InterPro" id="IPR002014">
    <property type="entry name" value="VHS_dom"/>
</dbReference>
<dbReference type="VEuPathDB" id="FungiDB:GWK60_I01265"/>
<keyword evidence="8" id="KW-0862">Zinc</keyword>
<keyword evidence="7 11" id="KW-0863">Zinc-finger</keyword>
<dbReference type="GO" id="GO:1903319">
    <property type="term" value="P:positive regulation of protein maturation"/>
    <property type="evidence" value="ECO:0007669"/>
    <property type="project" value="EnsemblFungi"/>
</dbReference>
<protein>
    <recommendedName>
        <fullName evidence="3 10">Vacuolar protein sorting-associated protein 27</fullName>
    </recommendedName>
</protein>
<keyword evidence="9 10" id="KW-0472">Membrane</keyword>
<dbReference type="GO" id="GO:0043328">
    <property type="term" value="P:protein transport to vacuole involved in ubiquitin-dependent protein catabolic process via the multivesicular body sorting pathway"/>
    <property type="evidence" value="ECO:0007669"/>
    <property type="project" value="TreeGrafter"/>
</dbReference>
<evidence type="ECO:0000256" key="3">
    <source>
        <dbReference type="ARBA" id="ARBA00017753"/>
    </source>
</evidence>
<evidence type="ECO:0000313" key="15">
    <source>
        <dbReference type="EMBL" id="KTB05631.1"/>
    </source>
</evidence>
<feature type="region of interest" description="Disordered" evidence="12">
    <location>
        <begin position="497"/>
        <end position="519"/>
    </location>
</feature>
<feature type="region of interest" description="Disordered" evidence="12">
    <location>
        <begin position="536"/>
        <end position="603"/>
    </location>
</feature>
<dbReference type="PIRSF" id="PIRSF036956">
    <property type="entry name" value="Hrs_Vps27"/>
    <property type="match status" value="1"/>
</dbReference>
<comment type="subunit">
    <text evidence="10">Component of the ESCRT-0 complex composed of HSE1 and VPS27.</text>
</comment>
<dbReference type="InterPro" id="IPR003903">
    <property type="entry name" value="UIM_dom"/>
</dbReference>
<dbReference type="GO" id="GO:0043130">
    <property type="term" value="F:ubiquitin binding"/>
    <property type="evidence" value="ECO:0007669"/>
    <property type="project" value="EnsemblFungi"/>
</dbReference>
<dbReference type="GO" id="GO:1904669">
    <property type="term" value="P:ATP export"/>
    <property type="evidence" value="ECO:0007669"/>
    <property type="project" value="EnsemblFungi"/>
</dbReference>
<evidence type="ECO:0000256" key="12">
    <source>
        <dbReference type="SAM" id="MobiDB-lite"/>
    </source>
</evidence>
<dbReference type="InterPro" id="IPR011011">
    <property type="entry name" value="Znf_FYVE_PHD"/>
</dbReference>
<dbReference type="GO" id="GO:0033565">
    <property type="term" value="C:ESCRT-0 complex"/>
    <property type="evidence" value="ECO:0007669"/>
    <property type="project" value="EnsemblFungi"/>
</dbReference>
<dbReference type="Gene3D" id="6.10.140.100">
    <property type="match status" value="1"/>
</dbReference>
<feature type="region of interest" description="Disordered" evidence="12">
    <location>
        <begin position="233"/>
        <end position="257"/>
    </location>
</feature>
<dbReference type="GO" id="GO:0070530">
    <property type="term" value="F:K63-linked polyubiquitin modification-dependent protein binding"/>
    <property type="evidence" value="ECO:0007669"/>
    <property type="project" value="EnsemblFungi"/>
</dbReference>
<dbReference type="GO" id="GO:0009306">
    <property type="term" value="P:protein secretion"/>
    <property type="evidence" value="ECO:0007669"/>
    <property type="project" value="EnsemblFungi"/>
</dbReference>
<dbReference type="GO" id="GO:0045053">
    <property type="term" value="P:protein retention in Golgi apparatus"/>
    <property type="evidence" value="ECO:0007669"/>
    <property type="project" value="EnsemblFungi"/>
</dbReference>
<dbReference type="Pfam" id="PF21356">
    <property type="entry name" value="Vps27_GAT-like"/>
    <property type="match status" value="1"/>
</dbReference>
<dbReference type="InterPro" id="IPR049425">
    <property type="entry name" value="Vps27_GAT-like"/>
</dbReference>
<dbReference type="Proteomes" id="UP000054886">
    <property type="component" value="Unassembled WGS sequence"/>
</dbReference>
<evidence type="ECO:0000256" key="2">
    <source>
        <dbReference type="ARBA" id="ARBA00008597"/>
    </source>
</evidence>
<feature type="domain" description="FYVE-type" evidence="13">
    <location>
        <begin position="170"/>
        <end position="230"/>
    </location>
</feature>
<evidence type="ECO:0000256" key="8">
    <source>
        <dbReference type="ARBA" id="ARBA00022833"/>
    </source>
</evidence>
<dbReference type="VEuPathDB" id="FungiDB:B1J91_I05830g"/>
<dbReference type="FunFam" id="1.25.40.90:FF:000039">
    <property type="entry name" value="Vacuolar protein sorting-associated protein 27"/>
    <property type="match status" value="1"/>
</dbReference>
<dbReference type="InterPro" id="IPR017455">
    <property type="entry name" value="Znf_FYVE-rel"/>
</dbReference>
<comment type="function">
    <text evidence="10">Component of the ESCRT-0 complex which is the sorting receptor for ubiquitinated cargo proteins at the multivesicular body (MVB) and recruits ESCRT-I to the MVB outer membrane.</text>
</comment>
<dbReference type="InterPro" id="IPR013083">
    <property type="entry name" value="Znf_RING/FYVE/PHD"/>
</dbReference>
<dbReference type="PANTHER" id="PTHR47794">
    <property type="entry name" value="VACUOLAR PROTEIN SORTING-ASSOCIATED PROTEIN 27"/>
    <property type="match status" value="1"/>
</dbReference>
<evidence type="ECO:0000256" key="5">
    <source>
        <dbReference type="ARBA" id="ARBA00022737"/>
    </source>
</evidence>
<evidence type="ECO:0000256" key="9">
    <source>
        <dbReference type="ARBA" id="ARBA00023136"/>
    </source>
</evidence>
<comment type="subcellular location">
    <subcellularLocation>
        <location evidence="1 10">Endosome membrane</location>
        <topology evidence="1 10">Peripheral membrane protein</topology>
        <orientation evidence="1 10">Cytoplasmic side</orientation>
    </subcellularLocation>
</comment>
<dbReference type="SMART" id="SM00288">
    <property type="entry name" value="VHS"/>
    <property type="match status" value="1"/>
</dbReference>
<dbReference type="Gene3D" id="3.30.40.10">
    <property type="entry name" value="Zinc/RING finger domain, C3HC4 (zinc finger)"/>
    <property type="match status" value="1"/>
</dbReference>
<dbReference type="Pfam" id="PF02809">
    <property type="entry name" value="UIM"/>
    <property type="match status" value="2"/>
</dbReference>
<feature type="domain" description="VHS" evidence="14">
    <location>
        <begin position="18"/>
        <end position="149"/>
    </location>
</feature>
<dbReference type="GO" id="GO:0008270">
    <property type="term" value="F:zinc ion binding"/>
    <property type="evidence" value="ECO:0007669"/>
    <property type="project" value="UniProtKB-KW"/>
</dbReference>
<evidence type="ECO:0000256" key="11">
    <source>
        <dbReference type="PROSITE-ProRule" id="PRU00091"/>
    </source>
</evidence>
<sequence length="603" mass="68651">MATTSSEEFSEVIERATSESIPNGELNLPVALEISDILRSRRIAPKDGMRCLKKRITNTTNNPNTQLSSWKLVEICIKNGGIPFLREICSREFMDTMEHTILKYDDSDEVVELVTTMLYELYLAFQNDSQLNYVSRVYDKLRQRGVKFPEGAPISSNVNALFDSKTPADWIDSDACMICSKKFSLLNRRHHCRSCGGVFCQDHSSKSIPLPDLGIYDSVRVCDNCYDDYDYKKGSGSQGKKRKHRKSHRHATEDEDEDLRKAIELSLRASNSSVEPVIPVVESEPQIPAVEEEDPDLKAAIEASLREAKEEKRRREEHAQQQNTNAYPQQFRPPANELTPADEEDIYLFASLVERMKTRPPSEILDDPQLQQLAQKVFASKPRLGNTLNSKIQKYNTLVDMNGKISHIMNTYDNLLEQELRNINLSERFNVPQAQADPYSQYSQYNQPAIQNNTSQTNNVVNNKPLSQRESEPQYTAPTDSQTIESKAYERQLENLVQPPSNVNNEPVASEPPYPNEELNDITSIQLNSERAGKYEENAVPPGSIPYPIENDDQDETTRTKKNDNITNFDFPTVPARKLPENNVEQVEDKPQDSQEEALLIEL</sequence>
<dbReference type="Gene3D" id="1.20.5.1940">
    <property type="match status" value="1"/>
</dbReference>
<feature type="region of interest" description="Disordered" evidence="12">
    <location>
        <begin position="452"/>
        <end position="483"/>
    </location>
</feature>
<feature type="compositionally biased region" description="Low complexity" evidence="12">
    <location>
        <begin position="452"/>
        <end position="463"/>
    </location>
</feature>
<comment type="similarity">
    <text evidence="2 10">Belongs to the VPS27 family.</text>
</comment>
<dbReference type="GO" id="GO:0006995">
    <property type="term" value="P:cellular response to nitrogen starvation"/>
    <property type="evidence" value="ECO:0007669"/>
    <property type="project" value="EnsemblFungi"/>
</dbReference>
<dbReference type="GO" id="GO:0036435">
    <property type="term" value="F:K48-linked polyubiquitin modification-dependent protein binding"/>
    <property type="evidence" value="ECO:0007669"/>
    <property type="project" value="EnsemblFungi"/>
</dbReference>
<evidence type="ECO:0000256" key="10">
    <source>
        <dbReference type="PIRNR" id="PIRNR036956"/>
    </source>
</evidence>
<dbReference type="Pfam" id="PF00790">
    <property type="entry name" value="VHS"/>
    <property type="match status" value="1"/>
</dbReference>
<feature type="compositionally biased region" description="Basic residues" evidence="12">
    <location>
        <begin position="239"/>
        <end position="249"/>
    </location>
</feature>
<evidence type="ECO:0000313" key="16">
    <source>
        <dbReference type="Proteomes" id="UP000054886"/>
    </source>
</evidence>
<dbReference type="GO" id="GO:0140504">
    <property type="term" value="P:microlipophagy"/>
    <property type="evidence" value="ECO:0007669"/>
    <property type="project" value="EnsemblFungi"/>
</dbReference>
<evidence type="ECO:0000256" key="4">
    <source>
        <dbReference type="ARBA" id="ARBA00022723"/>
    </source>
</evidence>
<proteinExistence type="inferred from homology"/>
<dbReference type="GO" id="GO:0010008">
    <property type="term" value="C:endosome membrane"/>
    <property type="evidence" value="ECO:0007669"/>
    <property type="project" value="UniProtKB-SubCell"/>
</dbReference>
<dbReference type="CDD" id="cd16979">
    <property type="entry name" value="VHS_Vps27"/>
    <property type="match status" value="1"/>
</dbReference>
<name>A0A0W0D1A4_CANGB</name>
<feature type="compositionally biased region" description="Polar residues" evidence="12">
    <location>
        <begin position="473"/>
        <end position="483"/>
    </location>
</feature>
<keyword evidence="4" id="KW-0479">Metal-binding</keyword>
<dbReference type="GO" id="GO:0046982">
    <property type="term" value="F:protein heterodimerization activity"/>
    <property type="evidence" value="ECO:0007669"/>
    <property type="project" value="EnsemblFungi"/>
</dbReference>
<reference evidence="15 16" key="1">
    <citation type="submission" date="2015-10" db="EMBL/GenBank/DDBJ databases">
        <title>Draft genomes sequences of Candida glabrata isolates 1A, 1B, 2A, 2B, 3A and 3B.</title>
        <authorList>
            <person name="Haavelsrud O.E."/>
            <person name="Gaustad P."/>
        </authorList>
    </citation>
    <scope>NUCLEOTIDE SEQUENCE [LARGE SCALE GENOMIC DNA]</scope>
    <source>
        <strain evidence="15">910700640</strain>
    </source>
</reference>
<evidence type="ECO:0000259" key="13">
    <source>
        <dbReference type="PROSITE" id="PS50178"/>
    </source>
</evidence>
<dbReference type="SMART" id="SM00726">
    <property type="entry name" value="UIM"/>
    <property type="match status" value="2"/>
</dbReference>
<evidence type="ECO:0000256" key="7">
    <source>
        <dbReference type="ARBA" id="ARBA00022771"/>
    </source>
</evidence>
<dbReference type="InterPro" id="IPR008942">
    <property type="entry name" value="ENTH_VHS"/>
</dbReference>
<dbReference type="AlphaFoldDB" id="A0A0W0D1A4"/>
<dbReference type="PROSITE" id="PS50330">
    <property type="entry name" value="UIM"/>
    <property type="match status" value="2"/>
</dbReference>
<dbReference type="GO" id="GO:0032266">
    <property type="term" value="F:phosphatidylinositol-3-phosphate binding"/>
    <property type="evidence" value="ECO:0007669"/>
    <property type="project" value="EnsemblFungi"/>
</dbReference>
<dbReference type="GO" id="GO:0006623">
    <property type="term" value="P:protein targeting to vacuole"/>
    <property type="evidence" value="ECO:0007669"/>
    <property type="project" value="EnsemblFungi"/>
</dbReference>
<keyword evidence="6 10" id="KW-0967">Endosome</keyword>
<gene>
    <name evidence="15" type="ORF">AO440_002587</name>
</gene>
<keyword evidence="5" id="KW-0677">Repeat</keyword>
<feature type="region of interest" description="Disordered" evidence="12">
    <location>
        <begin position="308"/>
        <end position="340"/>
    </location>
</feature>
<dbReference type="InterPro" id="IPR017073">
    <property type="entry name" value="HGS/VPS27"/>
</dbReference>
<feature type="compositionally biased region" description="Polar residues" evidence="12">
    <location>
        <begin position="498"/>
        <end position="507"/>
    </location>
</feature>
<dbReference type="PROSITE" id="PS50179">
    <property type="entry name" value="VHS"/>
    <property type="match status" value="1"/>
</dbReference>
<dbReference type="GO" id="GO:0019904">
    <property type="term" value="F:protein domain specific binding"/>
    <property type="evidence" value="ECO:0007669"/>
    <property type="project" value="EnsemblFungi"/>
</dbReference>
<accession>A0A0W0D1A4</accession>
<feature type="compositionally biased region" description="Basic and acidic residues" evidence="12">
    <location>
        <begin position="308"/>
        <end position="319"/>
    </location>
</feature>
<dbReference type="SMART" id="SM00064">
    <property type="entry name" value="FYVE"/>
    <property type="match status" value="1"/>
</dbReference>
<dbReference type="Pfam" id="PF01363">
    <property type="entry name" value="FYVE"/>
    <property type="match status" value="1"/>
</dbReference>
<dbReference type="GO" id="GO:0005774">
    <property type="term" value="C:vacuolar membrane"/>
    <property type="evidence" value="ECO:0007669"/>
    <property type="project" value="EnsemblFungi"/>
</dbReference>
<evidence type="ECO:0000256" key="1">
    <source>
        <dbReference type="ARBA" id="ARBA00004125"/>
    </source>
</evidence>
<dbReference type="CDD" id="cd21385">
    <property type="entry name" value="GAT_Vps27"/>
    <property type="match status" value="1"/>
</dbReference>
<dbReference type="SUPFAM" id="SSF57903">
    <property type="entry name" value="FYVE/PHD zinc finger"/>
    <property type="match status" value="1"/>
</dbReference>
<dbReference type="EMBL" id="LLZZ01000112">
    <property type="protein sequence ID" value="KTB05631.1"/>
    <property type="molecule type" value="Genomic_DNA"/>
</dbReference>
<dbReference type="SUPFAM" id="SSF48464">
    <property type="entry name" value="ENTH/VHS domain"/>
    <property type="match status" value="1"/>
</dbReference>
<dbReference type="PANTHER" id="PTHR47794:SF1">
    <property type="entry name" value="VACUOLAR PROTEIN SORTING-ASSOCIATED PROTEIN 27"/>
    <property type="match status" value="1"/>
</dbReference>
<dbReference type="PROSITE" id="PS50178">
    <property type="entry name" value="ZF_FYVE"/>
    <property type="match status" value="1"/>
</dbReference>
<evidence type="ECO:0000259" key="14">
    <source>
        <dbReference type="PROSITE" id="PS50179"/>
    </source>
</evidence>
<dbReference type="VEuPathDB" id="FungiDB:GVI51_I05599"/>
<dbReference type="InterPro" id="IPR000306">
    <property type="entry name" value="Znf_FYVE"/>
</dbReference>